<evidence type="ECO:0000313" key="9">
    <source>
        <dbReference type="EMBL" id="MBL0767072.1"/>
    </source>
</evidence>
<evidence type="ECO:0000259" key="7">
    <source>
        <dbReference type="Pfam" id="PF02687"/>
    </source>
</evidence>
<dbReference type="GO" id="GO:0005886">
    <property type="term" value="C:plasma membrane"/>
    <property type="evidence" value="ECO:0007669"/>
    <property type="project" value="UniProtKB-SubCell"/>
</dbReference>
<dbReference type="AlphaFoldDB" id="A0A937DGE1"/>
<comment type="caution">
    <text evidence="9">The sequence shown here is derived from an EMBL/GenBank/DDBJ whole genome shotgun (WGS) entry which is preliminary data.</text>
</comment>
<dbReference type="Pfam" id="PF12704">
    <property type="entry name" value="MacB_PCD"/>
    <property type="match status" value="2"/>
</dbReference>
<dbReference type="InterPro" id="IPR003838">
    <property type="entry name" value="ABC3_permease_C"/>
</dbReference>
<reference evidence="9" key="1">
    <citation type="submission" date="2021-01" db="EMBL/GenBank/DDBJ databases">
        <title>Marivirga sp. nov., isolated from intertidal surface sediments.</title>
        <authorList>
            <person name="Zhang M."/>
        </authorList>
    </citation>
    <scope>NUCLEOTIDE SEQUENCE</scope>
    <source>
        <strain evidence="9">SM1354</strain>
    </source>
</reference>
<feature type="transmembrane region" description="Helical" evidence="6">
    <location>
        <begin position="370"/>
        <end position="396"/>
    </location>
</feature>
<feature type="transmembrane region" description="Helical" evidence="6">
    <location>
        <begin position="744"/>
        <end position="766"/>
    </location>
</feature>
<sequence length="784" mass="87951">MFKNYLKIALRNLTRNKTFTFLNITGLIVGMVGAMLIGLWVIREVSVDRFHEKGEQIYQAWNRDKVDGEIWCWTSTPKPLAPVLADDFPEIVNYSRYSDAGNLIFKKDNNFLKGNSFFVDSTFLQIFSFPLIEGDINTVLNEPMSVVITEELAQKLFGNDDALNQIVKVENSIELKVTGVLKGLPTVTDFEFEALLPWSLMVQLGYADNSWSNNSVATFLELEKDVDVTALNDKVKNVTKNHSQGSTTEVFLYPLEESYLRDNFVNGKPAGGKIDLVYLFLMIAILIIVIACINFVNLTTARSERRAKEVGIRKLSGAFRGMLISQFLIEAFLLTAFSTIIALILVQLLLPSFNTLIDLELSIPYSQPYFWLGVLVFVVLTGLLAGSYPAFFLSSFKTSQVLKGSFKKIGSHFSPRKILVVSQFTFAIILIASTIIIRQQIKHAQNRTKGYDQSQLIYHNLNDQIEQGFVSFREEALQLKLVQGMSKSMSPITYSTTNSWGMDWEGKDQDNKQLIHRFGTDIKPVELFGLTLVAGRDIDVTKYATDSTAVILNESAAEIMGFDDPIGQTISDGPKYHVVGVVEDFIMGSPFEKVIPLVIESSASWFETFHMKLNPELNTKENIAAIEQLFEKHFPDIPFEYEFVDEAFANQYKEQERFVTLTTLFSSLAVIISCLGLFGLSAFAAEQRSKEIGVRKVLGASVARILILLSSDFLKLILIAIAIATPLTWYLMSEWLQSFEYRTTISAGVFIVASILALGIALLTVIGQTYRTANLNPVKSLKDE</sequence>
<accession>A0A937DGE1</accession>
<feature type="domain" description="ABC3 transporter permease C-terminal" evidence="7">
    <location>
        <begin position="664"/>
        <end position="777"/>
    </location>
</feature>
<evidence type="ECO:0000313" key="10">
    <source>
        <dbReference type="Proteomes" id="UP000642920"/>
    </source>
</evidence>
<dbReference type="Pfam" id="PF02687">
    <property type="entry name" value="FtsX"/>
    <property type="match status" value="2"/>
</dbReference>
<dbReference type="RefSeq" id="WP_201924417.1">
    <property type="nucleotide sequence ID" value="NZ_JAERQG010000006.1"/>
</dbReference>
<evidence type="ECO:0000256" key="4">
    <source>
        <dbReference type="ARBA" id="ARBA00022989"/>
    </source>
</evidence>
<evidence type="ECO:0000256" key="2">
    <source>
        <dbReference type="ARBA" id="ARBA00022475"/>
    </source>
</evidence>
<dbReference type="InterPro" id="IPR050250">
    <property type="entry name" value="Macrolide_Exporter_MacB"/>
</dbReference>
<evidence type="ECO:0000256" key="1">
    <source>
        <dbReference type="ARBA" id="ARBA00004651"/>
    </source>
</evidence>
<gene>
    <name evidence="9" type="ORF">JKP34_17535</name>
</gene>
<keyword evidence="4 6" id="KW-1133">Transmembrane helix</keyword>
<proteinExistence type="predicted"/>
<comment type="subcellular location">
    <subcellularLocation>
        <location evidence="1">Cell membrane</location>
        <topology evidence="1">Multi-pass membrane protein</topology>
    </subcellularLocation>
</comment>
<feature type="transmembrane region" description="Helical" evidence="6">
    <location>
        <begin position="417"/>
        <end position="437"/>
    </location>
</feature>
<feature type="transmembrane region" description="Helical" evidence="6">
    <location>
        <begin position="658"/>
        <end position="684"/>
    </location>
</feature>
<feature type="transmembrane region" description="Helical" evidence="6">
    <location>
        <begin position="327"/>
        <end position="350"/>
    </location>
</feature>
<feature type="domain" description="MacB-like periplasmic core" evidence="8">
    <location>
        <begin position="472"/>
        <end position="628"/>
    </location>
</feature>
<protein>
    <submittedName>
        <fullName evidence="9">ABC transporter permease</fullName>
    </submittedName>
</protein>
<dbReference type="InterPro" id="IPR025857">
    <property type="entry name" value="MacB_PCD"/>
</dbReference>
<dbReference type="PANTHER" id="PTHR30572">
    <property type="entry name" value="MEMBRANE COMPONENT OF TRANSPORTER-RELATED"/>
    <property type="match status" value="1"/>
</dbReference>
<feature type="transmembrane region" description="Helical" evidence="6">
    <location>
        <begin position="276"/>
        <end position="298"/>
    </location>
</feature>
<dbReference type="PANTHER" id="PTHR30572:SF18">
    <property type="entry name" value="ABC-TYPE MACROLIDE FAMILY EXPORT SYSTEM PERMEASE COMPONENT 2"/>
    <property type="match status" value="1"/>
</dbReference>
<evidence type="ECO:0000256" key="6">
    <source>
        <dbReference type="SAM" id="Phobius"/>
    </source>
</evidence>
<organism evidence="9 10">
    <name type="scientific">Marivirga atlantica</name>
    <dbReference type="NCBI Taxonomy" id="1548457"/>
    <lineage>
        <taxon>Bacteria</taxon>
        <taxon>Pseudomonadati</taxon>
        <taxon>Bacteroidota</taxon>
        <taxon>Cytophagia</taxon>
        <taxon>Cytophagales</taxon>
        <taxon>Marivirgaceae</taxon>
        <taxon>Marivirga</taxon>
    </lineage>
</organism>
<feature type="transmembrane region" description="Helical" evidence="6">
    <location>
        <begin position="21"/>
        <end position="42"/>
    </location>
</feature>
<feature type="transmembrane region" description="Helical" evidence="6">
    <location>
        <begin position="705"/>
        <end position="732"/>
    </location>
</feature>
<dbReference type="EMBL" id="JAERQG010000006">
    <property type="protein sequence ID" value="MBL0767072.1"/>
    <property type="molecule type" value="Genomic_DNA"/>
</dbReference>
<evidence type="ECO:0000259" key="8">
    <source>
        <dbReference type="Pfam" id="PF12704"/>
    </source>
</evidence>
<keyword evidence="2" id="KW-1003">Cell membrane</keyword>
<keyword evidence="3 6" id="KW-0812">Transmembrane</keyword>
<evidence type="ECO:0000256" key="3">
    <source>
        <dbReference type="ARBA" id="ARBA00022692"/>
    </source>
</evidence>
<name>A0A937DGE1_9BACT</name>
<feature type="domain" description="MacB-like periplasmic core" evidence="8">
    <location>
        <begin position="20"/>
        <end position="237"/>
    </location>
</feature>
<feature type="domain" description="ABC3 transporter permease C-terminal" evidence="7">
    <location>
        <begin position="282"/>
        <end position="394"/>
    </location>
</feature>
<dbReference type="Proteomes" id="UP000642920">
    <property type="component" value="Unassembled WGS sequence"/>
</dbReference>
<evidence type="ECO:0000256" key="5">
    <source>
        <dbReference type="ARBA" id="ARBA00023136"/>
    </source>
</evidence>
<keyword evidence="10" id="KW-1185">Reference proteome</keyword>
<dbReference type="GO" id="GO:0022857">
    <property type="term" value="F:transmembrane transporter activity"/>
    <property type="evidence" value="ECO:0007669"/>
    <property type="project" value="TreeGrafter"/>
</dbReference>
<keyword evidence="5 6" id="KW-0472">Membrane</keyword>